<keyword evidence="2" id="KW-1185">Reference proteome</keyword>
<dbReference type="Gene3D" id="1.10.10.10">
    <property type="entry name" value="Winged helix-like DNA-binding domain superfamily/Winged helix DNA-binding domain"/>
    <property type="match status" value="1"/>
</dbReference>
<proteinExistence type="predicted"/>
<dbReference type="RefSeq" id="WP_209446884.1">
    <property type="nucleotide sequence ID" value="NZ_CABLRR010000002.1"/>
</dbReference>
<accession>A0A0D6JP27</accession>
<evidence type="ECO:0000313" key="2">
    <source>
        <dbReference type="Proteomes" id="UP000198902"/>
    </source>
</evidence>
<name>A0A0D6JP27_9EURY</name>
<organism evidence="1 2">
    <name type="scientific">Haloferax massiliensis</name>
    <dbReference type="NCBI Taxonomy" id="1476858"/>
    <lineage>
        <taxon>Archaea</taxon>
        <taxon>Methanobacteriati</taxon>
        <taxon>Methanobacteriota</taxon>
        <taxon>Stenosarchaea group</taxon>
        <taxon>Halobacteria</taxon>
        <taxon>Halobacteriales</taxon>
        <taxon>Haloferacaceae</taxon>
        <taxon>Haloferax</taxon>
    </lineage>
</organism>
<dbReference type="InterPro" id="IPR036388">
    <property type="entry name" value="WH-like_DNA-bd_sf"/>
</dbReference>
<protein>
    <submittedName>
        <fullName evidence="1">Uncharacterized protein</fullName>
    </submittedName>
</protein>
<sequence>MLLGTYKQSGGRHHDHLVFVILNAEGHGLRRTEHRYYKCDCGNPLSPRELDLGDRQKQSWPDCMPWREGGQKRCPECGERFSTSQEQWVRPRGYDVVPDDEYDEITDEARGVVFDQYDGECIACDQSADAVHRIVPPRYGGSGDPDNLVPVCDEHRHRRGHIFLDILMPWEWEDVSGLDWESYVERLREQYSSGDSTAANRVVSLCDDMLERGKPQNPNPYAESNLDDPVEIDDAVDEGESATPENVKVIIKRVGEQYPDAAGAPERDVLFVMRDRFDMDRERASSTIESLQSKGEVYRPTDTTLEVV</sequence>
<gene>
    <name evidence="1" type="ORF">BN996_01086</name>
</gene>
<dbReference type="Proteomes" id="UP000198902">
    <property type="component" value="Unassembled WGS sequence"/>
</dbReference>
<reference evidence="2" key="1">
    <citation type="submission" date="2015-03" db="EMBL/GenBank/DDBJ databases">
        <authorList>
            <person name="Urmite Genomes"/>
        </authorList>
    </citation>
    <scope>NUCLEOTIDE SEQUENCE [LARGE SCALE GENOMIC DNA]</scope>
    <source>
        <strain evidence="2">Arc-Hr</strain>
    </source>
</reference>
<dbReference type="EMBL" id="CSTE01000002">
    <property type="protein sequence ID" value="CQR49619.1"/>
    <property type="molecule type" value="Genomic_DNA"/>
</dbReference>
<evidence type="ECO:0000313" key="1">
    <source>
        <dbReference type="EMBL" id="CQR49619.1"/>
    </source>
</evidence>
<dbReference type="AlphaFoldDB" id="A0A0D6JP27"/>